<dbReference type="OrthoDB" id="999640at2759"/>
<accession>A0A5B6WQR9</accession>
<dbReference type="EMBL" id="SMMG02000002">
    <property type="protein sequence ID" value="KAA3483162.1"/>
    <property type="molecule type" value="Genomic_DNA"/>
</dbReference>
<comment type="caution">
    <text evidence="2">The sequence shown here is derived from an EMBL/GenBank/DDBJ whole genome shotgun (WGS) entry which is preliminary data.</text>
</comment>
<gene>
    <name evidence="2" type="ORF">EPI10_005355</name>
</gene>
<organism evidence="2 3">
    <name type="scientific">Gossypium australe</name>
    <dbReference type="NCBI Taxonomy" id="47621"/>
    <lineage>
        <taxon>Eukaryota</taxon>
        <taxon>Viridiplantae</taxon>
        <taxon>Streptophyta</taxon>
        <taxon>Embryophyta</taxon>
        <taxon>Tracheophyta</taxon>
        <taxon>Spermatophyta</taxon>
        <taxon>Magnoliopsida</taxon>
        <taxon>eudicotyledons</taxon>
        <taxon>Gunneridae</taxon>
        <taxon>Pentapetalae</taxon>
        <taxon>rosids</taxon>
        <taxon>malvids</taxon>
        <taxon>Malvales</taxon>
        <taxon>Malvaceae</taxon>
        <taxon>Malvoideae</taxon>
        <taxon>Gossypium</taxon>
    </lineage>
</organism>
<dbReference type="PANTHER" id="PTHR11439">
    <property type="entry name" value="GAG-POL-RELATED RETROTRANSPOSON"/>
    <property type="match status" value="1"/>
</dbReference>
<keyword evidence="1" id="KW-0732">Signal</keyword>
<reference evidence="2" key="1">
    <citation type="submission" date="2019-08" db="EMBL/GenBank/DDBJ databases">
        <authorList>
            <person name="Liu F."/>
        </authorList>
    </citation>
    <scope>NUCLEOTIDE SEQUENCE [LARGE SCALE GENOMIC DNA]</scope>
    <source>
        <strain evidence="2">PA1801</strain>
        <tissue evidence="2">Leaf</tissue>
    </source>
</reference>
<evidence type="ECO:0000256" key="1">
    <source>
        <dbReference type="SAM" id="SignalP"/>
    </source>
</evidence>
<sequence length="182" mass="20682">MCQNQMPLSLSSSVGLLFSMLVGSPVEDDFVYRSIVRALQYIVITRPDIAFAVKYLQNTLDHGLVFTPASKPSLEGYSDANWGTDVDDRRLTTSFMEFKEAIGSFSVDDRANPVLHSKFKHVEFDLFFIREKIVAGTLQVGRVPSQDQVVDILTKPLWVGFFTKFRNQLRVLSKIDELQLTR</sequence>
<feature type="chain" id="PRO_5022907486" evidence="1">
    <location>
        <begin position="24"/>
        <end position="182"/>
    </location>
</feature>
<protein>
    <submittedName>
        <fullName evidence="2">Putative N-acetyl-gamma-glutamyl-phosphate reductase, chloroplastic</fullName>
    </submittedName>
</protein>
<dbReference type="AlphaFoldDB" id="A0A5B6WQR9"/>
<dbReference type="Proteomes" id="UP000325315">
    <property type="component" value="Unassembled WGS sequence"/>
</dbReference>
<evidence type="ECO:0000313" key="3">
    <source>
        <dbReference type="Proteomes" id="UP000325315"/>
    </source>
</evidence>
<keyword evidence="3" id="KW-1185">Reference proteome</keyword>
<evidence type="ECO:0000313" key="2">
    <source>
        <dbReference type="EMBL" id="KAA3483162.1"/>
    </source>
</evidence>
<proteinExistence type="predicted"/>
<dbReference type="PANTHER" id="PTHR11439:SF467">
    <property type="entry name" value="INTEGRASE CATALYTIC DOMAIN-CONTAINING PROTEIN"/>
    <property type="match status" value="1"/>
</dbReference>
<name>A0A5B6WQR9_9ROSI</name>
<feature type="signal peptide" evidence="1">
    <location>
        <begin position="1"/>
        <end position="23"/>
    </location>
</feature>
<dbReference type="CDD" id="cd09272">
    <property type="entry name" value="RNase_HI_RT_Ty1"/>
    <property type="match status" value="1"/>
</dbReference>